<sequence length="843" mass="90541">MEVQTASYRADSVSDSHYMDFPSWPRPGNRIVVSVHSYAGVTSVPFGFELHAWTSNTLGVRLYSKIATGSEGGFSVSLSDPTNRIHMYMAEHSDAEEVVDVYTGMASGSVSAGFTNLRPGSVVVSAVSVYRVGTSGAGITWPWSLSQITNYTTSWADSGQGKMVRSSHARATGQSGSWYLNDDLVDGANSYAWVLAAFGPRPDETPPTVPENLRLTGMTPTSVSVAWDASTDNEGVAGYETFLGGESKGTTSGRSATLSGLASGVPVVVGVEAYDAEGNRSGRAELTVTPINDTTPPEAPVVRPTALGAGTITVGWDVPYDDSRVTGYGIYLNGVKQGTDQAGTTKVFTGLAAGALYTVEVDAVDLLGNQSARGARTLRAQPDTSPPSLPGDVHVVAPTKTSATIAWEPSADDNSGVARYGLYLGSLRIAEIPSLVFTFTGLTPGITYNLGVDAVDWLGNRTGVVRLSVATLPDTSGAAPPYEYVFYDWHSHLPLDSLPLQKVSFEITLGGGGTLTAEIPLYDVAYNVGRVAAATRPERTMLLVYRGERLVWGGRVVDPQDYDSESGVLRISAEEVVGIYGRRFVAFTGPRAATLAHSELVWLLEHAATPADLRWLTHEGVPGLVPVDREYRAEEFPRILERAEEVAAAPGGFEWWTKPSWDALNDRPRFELRRVSRDTPPDTGLTLEYPGNVRRYRRSTRRGLETRTWGKLSKPDGGVLLSSTTRNDLLAEGWPLVEEAYQFDGLTSQAALDAETARASAAASGAKQVFEFDLAIGADVRWWEWELGGMVQAVIVDHLYPGLPDGTPGLDRDMKFVALRVQPDSDEGELVTLVTGEHTVAAD</sequence>
<dbReference type="Gene3D" id="2.60.40.10">
    <property type="entry name" value="Immunoglobulins"/>
    <property type="match status" value="3"/>
</dbReference>
<evidence type="ECO:0000256" key="3">
    <source>
        <dbReference type="ARBA" id="ARBA00023326"/>
    </source>
</evidence>
<evidence type="ECO:0000256" key="1">
    <source>
        <dbReference type="ARBA" id="ARBA00022737"/>
    </source>
</evidence>
<proteinExistence type="predicted"/>
<evidence type="ECO:0000259" key="4">
    <source>
        <dbReference type="PROSITE" id="PS50853"/>
    </source>
</evidence>
<dbReference type="STRING" id="504805.SAMN05421505_12096"/>
<dbReference type="InterPro" id="IPR036116">
    <property type="entry name" value="FN3_sf"/>
</dbReference>
<dbReference type="CDD" id="cd00063">
    <property type="entry name" value="FN3"/>
    <property type="match status" value="3"/>
</dbReference>
<keyword evidence="2" id="KW-0378">Hydrolase</keyword>
<feature type="domain" description="Fibronectin type-III" evidence="4">
    <location>
        <begin position="389"/>
        <end position="475"/>
    </location>
</feature>
<dbReference type="SMART" id="SM00060">
    <property type="entry name" value="FN3"/>
    <property type="match status" value="3"/>
</dbReference>
<evidence type="ECO:0000313" key="5">
    <source>
        <dbReference type="EMBL" id="SDH69133.1"/>
    </source>
</evidence>
<accession>A0A1G8EGS5</accession>
<dbReference type="Proteomes" id="UP000198923">
    <property type="component" value="Unassembled WGS sequence"/>
</dbReference>
<dbReference type="PROSITE" id="PS50853">
    <property type="entry name" value="FN3"/>
    <property type="match status" value="3"/>
</dbReference>
<gene>
    <name evidence="5" type="ORF">SAMN05421505_12096</name>
</gene>
<dbReference type="GO" id="GO:0016798">
    <property type="term" value="F:hydrolase activity, acting on glycosyl bonds"/>
    <property type="evidence" value="ECO:0007669"/>
    <property type="project" value="UniProtKB-KW"/>
</dbReference>
<dbReference type="SUPFAM" id="SSF49265">
    <property type="entry name" value="Fibronectin type III"/>
    <property type="match status" value="2"/>
</dbReference>
<name>A0A1G8EGS5_9ACTN</name>
<dbReference type="InterPro" id="IPR050991">
    <property type="entry name" value="ECM_Regulatory_Proteins"/>
</dbReference>
<dbReference type="InterPro" id="IPR003961">
    <property type="entry name" value="FN3_dom"/>
</dbReference>
<dbReference type="PANTHER" id="PTHR46708">
    <property type="entry name" value="TENASCIN"/>
    <property type="match status" value="1"/>
</dbReference>
<keyword evidence="6" id="KW-1185">Reference proteome</keyword>
<dbReference type="PANTHER" id="PTHR46708:SF2">
    <property type="entry name" value="FIBRONECTIN TYPE-III DOMAIN-CONTAINING PROTEIN"/>
    <property type="match status" value="1"/>
</dbReference>
<feature type="domain" description="Fibronectin type-III" evidence="4">
    <location>
        <begin position="209"/>
        <end position="294"/>
    </location>
</feature>
<dbReference type="Pfam" id="PF00041">
    <property type="entry name" value="fn3"/>
    <property type="match status" value="1"/>
</dbReference>
<evidence type="ECO:0000313" key="6">
    <source>
        <dbReference type="Proteomes" id="UP000198923"/>
    </source>
</evidence>
<reference evidence="5 6" key="1">
    <citation type="submission" date="2016-10" db="EMBL/GenBank/DDBJ databases">
        <authorList>
            <person name="de Groot N.N."/>
        </authorList>
    </citation>
    <scope>NUCLEOTIDE SEQUENCE [LARGE SCALE GENOMIC DNA]</scope>
    <source>
        <strain evidence="5 6">CPCC 201354</strain>
    </source>
</reference>
<dbReference type="GO" id="GO:0000272">
    <property type="term" value="P:polysaccharide catabolic process"/>
    <property type="evidence" value="ECO:0007669"/>
    <property type="project" value="UniProtKB-KW"/>
</dbReference>
<dbReference type="EMBL" id="FNCN01000020">
    <property type="protein sequence ID" value="SDH69133.1"/>
    <property type="molecule type" value="Genomic_DNA"/>
</dbReference>
<keyword evidence="3" id="KW-0624">Polysaccharide degradation</keyword>
<organism evidence="5 6">
    <name type="scientific">Sinosporangium album</name>
    <dbReference type="NCBI Taxonomy" id="504805"/>
    <lineage>
        <taxon>Bacteria</taxon>
        <taxon>Bacillati</taxon>
        <taxon>Actinomycetota</taxon>
        <taxon>Actinomycetes</taxon>
        <taxon>Streptosporangiales</taxon>
        <taxon>Streptosporangiaceae</taxon>
        <taxon>Sinosporangium</taxon>
    </lineage>
</organism>
<dbReference type="RefSeq" id="WP_093172270.1">
    <property type="nucleotide sequence ID" value="NZ_FNCN01000020.1"/>
</dbReference>
<feature type="domain" description="Fibronectin type-III" evidence="4">
    <location>
        <begin position="296"/>
        <end position="387"/>
    </location>
</feature>
<keyword evidence="2" id="KW-0326">Glycosidase</keyword>
<dbReference type="OrthoDB" id="3515845at2"/>
<protein>
    <submittedName>
        <fullName evidence="5">Chitodextrinase</fullName>
    </submittedName>
</protein>
<keyword evidence="1" id="KW-0677">Repeat</keyword>
<keyword evidence="3" id="KW-0119">Carbohydrate metabolism</keyword>
<dbReference type="AlphaFoldDB" id="A0A1G8EGS5"/>
<dbReference type="InterPro" id="IPR013783">
    <property type="entry name" value="Ig-like_fold"/>
</dbReference>
<evidence type="ECO:0000256" key="2">
    <source>
        <dbReference type="ARBA" id="ARBA00023295"/>
    </source>
</evidence>